<feature type="transmembrane region" description="Helical" evidence="10">
    <location>
        <begin position="109"/>
        <end position="131"/>
    </location>
</feature>
<feature type="transmembrane region" description="Helical" evidence="10">
    <location>
        <begin position="173"/>
        <end position="197"/>
    </location>
</feature>
<evidence type="ECO:0000256" key="4">
    <source>
        <dbReference type="ARBA" id="ARBA00022692"/>
    </source>
</evidence>
<dbReference type="GO" id="GO:0006813">
    <property type="term" value="P:potassium ion transport"/>
    <property type="evidence" value="ECO:0007669"/>
    <property type="project" value="UniProtKB-KW"/>
</dbReference>
<feature type="transmembrane region" description="Helical" evidence="10">
    <location>
        <begin position="243"/>
        <end position="269"/>
    </location>
</feature>
<evidence type="ECO:0000259" key="11">
    <source>
        <dbReference type="Pfam" id="PF00999"/>
    </source>
</evidence>
<feature type="transmembrane region" description="Helical" evidence="10">
    <location>
        <begin position="339"/>
        <end position="359"/>
    </location>
</feature>
<evidence type="ECO:0000256" key="7">
    <source>
        <dbReference type="ARBA" id="ARBA00023065"/>
    </source>
</evidence>
<dbReference type="PANTHER" id="PTHR32468:SF17">
    <property type="entry name" value="CATION_H(+) ANTIPORTER 4"/>
    <property type="match status" value="1"/>
</dbReference>
<evidence type="ECO:0000256" key="5">
    <source>
        <dbReference type="ARBA" id="ARBA00022958"/>
    </source>
</evidence>
<feature type="transmembrane region" description="Helical" evidence="10">
    <location>
        <begin position="314"/>
        <end position="333"/>
    </location>
</feature>
<evidence type="ECO:0000256" key="9">
    <source>
        <dbReference type="ARBA" id="ARBA00038341"/>
    </source>
</evidence>
<evidence type="ECO:0000256" key="1">
    <source>
        <dbReference type="ARBA" id="ARBA00004141"/>
    </source>
</evidence>
<feature type="domain" description="Cation/H(+) antiporter C-terminal" evidence="13">
    <location>
        <begin position="670"/>
        <end position="815"/>
    </location>
</feature>
<keyword evidence="4 10" id="KW-0812">Transmembrane</keyword>
<feature type="domain" description="Cation/H(+) antiporter central" evidence="12">
    <location>
        <begin position="532"/>
        <end position="655"/>
    </location>
</feature>
<feature type="domain" description="Cation/H+ exchanger transmembrane" evidence="11">
    <location>
        <begin position="97"/>
        <end position="478"/>
    </location>
</feature>
<evidence type="ECO:0008006" key="16">
    <source>
        <dbReference type="Google" id="ProtNLM"/>
    </source>
</evidence>
<keyword evidence="3" id="KW-0633">Potassium transport</keyword>
<evidence type="ECO:0000313" key="14">
    <source>
        <dbReference type="EMBL" id="KAG6770114.1"/>
    </source>
</evidence>
<keyword evidence="15" id="KW-1185">Reference proteome</keyword>
<dbReference type="EMBL" id="JAAWWB010000012">
    <property type="protein sequence ID" value="KAG6770114.1"/>
    <property type="molecule type" value="Genomic_DNA"/>
</dbReference>
<dbReference type="GO" id="GO:0012505">
    <property type="term" value="C:endomembrane system"/>
    <property type="evidence" value="ECO:0007669"/>
    <property type="project" value="TreeGrafter"/>
</dbReference>
<dbReference type="InterPro" id="IPR057290">
    <property type="entry name" value="CHX17_C"/>
</dbReference>
<dbReference type="AlphaFoldDB" id="A0A8X7ZHP8"/>
<dbReference type="GO" id="GO:0006885">
    <property type="term" value="P:regulation of pH"/>
    <property type="evidence" value="ECO:0007669"/>
    <property type="project" value="TreeGrafter"/>
</dbReference>
<protein>
    <recommendedName>
        <fullName evidence="16">Cation/H+ exchanger domain-containing protein</fullName>
    </recommendedName>
</protein>
<reference evidence="14" key="1">
    <citation type="journal article" date="2020" name="bioRxiv">
        <title>Hybrid origin of Populus tomentosa Carr. identified through genome sequencing and phylogenomic analysis.</title>
        <authorList>
            <person name="An X."/>
            <person name="Gao K."/>
            <person name="Chen Z."/>
            <person name="Li J."/>
            <person name="Yang X."/>
            <person name="Yang X."/>
            <person name="Zhou J."/>
            <person name="Guo T."/>
            <person name="Zhao T."/>
            <person name="Huang S."/>
            <person name="Miao D."/>
            <person name="Khan W.U."/>
            <person name="Rao P."/>
            <person name="Ye M."/>
            <person name="Lei B."/>
            <person name="Liao W."/>
            <person name="Wang J."/>
            <person name="Ji L."/>
            <person name="Li Y."/>
            <person name="Guo B."/>
            <person name="Mustafa N.S."/>
            <person name="Li S."/>
            <person name="Yun Q."/>
            <person name="Keller S.R."/>
            <person name="Mao J."/>
            <person name="Zhang R."/>
            <person name="Strauss S.H."/>
        </authorList>
    </citation>
    <scope>NUCLEOTIDE SEQUENCE</scope>
    <source>
        <strain evidence="14">GM15</strain>
        <tissue evidence="14">Leaf</tissue>
    </source>
</reference>
<feature type="transmembrane region" description="Helical" evidence="10">
    <location>
        <begin position="209"/>
        <end position="231"/>
    </location>
</feature>
<dbReference type="GO" id="GO:0016020">
    <property type="term" value="C:membrane"/>
    <property type="evidence" value="ECO:0007669"/>
    <property type="project" value="UniProtKB-SubCell"/>
</dbReference>
<evidence type="ECO:0000256" key="8">
    <source>
        <dbReference type="ARBA" id="ARBA00023136"/>
    </source>
</evidence>
<organism evidence="14 15">
    <name type="scientific">Populus tomentosa</name>
    <name type="common">Chinese white poplar</name>
    <dbReference type="NCBI Taxonomy" id="118781"/>
    <lineage>
        <taxon>Eukaryota</taxon>
        <taxon>Viridiplantae</taxon>
        <taxon>Streptophyta</taxon>
        <taxon>Embryophyta</taxon>
        <taxon>Tracheophyta</taxon>
        <taxon>Spermatophyta</taxon>
        <taxon>Magnoliopsida</taxon>
        <taxon>eudicotyledons</taxon>
        <taxon>Gunneridae</taxon>
        <taxon>Pentapetalae</taxon>
        <taxon>rosids</taxon>
        <taxon>fabids</taxon>
        <taxon>Malpighiales</taxon>
        <taxon>Salicaceae</taxon>
        <taxon>Saliceae</taxon>
        <taxon>Populus</taxon>
    </lineage>
</organism>
<accession>A0A8X7ZHP8</accession>
<keyword evidence="7" id="KW-0406">Ion transport</keyword>
<feature type="transmembrane region" description="Helical" evidence="10">
    <location>
        <begin position="396"/>
        <end position="419"/>
    </location>
</feature>
<dbReference type="GO" id="GO:0015297">
    <property type="term" value="F:antiporter activity"/>
    <property type="evidence" value="ECO:0007669"/>
    <property type="project" value="InterPro"/>
</dbReference>
<evidence type="ECO:0000259" key="13">
    <source>
        <dbReference type="Pfam" id="PF23259"/>
    </source>
</evidence>
<comment type="caution">
    <text evidence="14">The sequence shown here is derived from an EMBL/GenBank/DDBJ whole genome shotgun (WGS) entry which is preliminary data.</text>
</comment>
<evidence type="ECO:0000256" key="6">
    <source>
        <dbReference type="ARBA" id="ARBA00022989"/>
    </source>
</evidence>
<dbReference type="OrthoDB" id="1938353at2759"/>
<sequence length="818" mass="91175">MELTSCNFKCHVVFKTNGQLESLISIPRSQARKQPDDSNMSSYSDEIDHNITQLKQCTTIPPFINSPGVFQGDRNLLEATLPRLELLMFAIFFTSHVFHFILKRFSIPLLVSQILAGMILGKAGLGLQADYRRIMFGIDSDQLFGTIGGFGFQLFVFLNGVKMDLSLIRKTGRMALCSGVLSTVMPVLFGAVTTSIVSSYLGLLELDKLSLSLVMLVHSMTPFPVTCSFVSDLELTHSELGRLGLSAALSSELLTQFLACNALLVGIFYQYHYRGALKTVAITTAFIILTVFVVRPAMLWVIRQTPEGRPVRDLYIYFIVLGALVSGLIFQFIGLNMFLGSLAFGLAVPAGPPLASALVEKFECMVTGVLIPLFMAMCTMKANFREISFDKKLTKGAAIVVTVVSLTKFGSCLVTLFYYRMPKQDAFALAFIISSKGIVELGAYALISESGVFTEGMFSFLAITILVSATISPIFVNWLYDPSRKYAGYQKRNIMHSKDLCVLACIYRPDNVTSTINFLQALCPTLESPVSVCALHLIKISGRATSLFISHQKQKKSLSSRSISENVILSFSNFWRNNCEIESVNVFTAISPTKFMHQDICTLALDELASFIVLPFHLKWLVDGSIESQDSRFRSLNCCVLERAPCSVGILIDHGNQVNSISRESSREQSLLVVLIFFGGEDDREALVLAKHMSQHRNISLTIIHFVLSTGEIKSDWEKMQDSDRLRNIKPDFKEHREVKYIEETVSDGLETSNKIRSILHKYDFFIVGRRKDVETIQTAGLDYMNEYPELGAIGNLLASMETTERYSVLVVQQQISL</sequence>
<keyword evidence="6 10" id="KW-1133">Transmembrane helix</keyword>
<feature type="transmembrane region" description="Helical" evidence="10">
    <location>
        <begin position="459"/>
        <end position="480"/>
    </location>
</feature>
<evidence type="ECO:0000256" key="3">
    <source>
        <dbReference type="ARBA" id="ARBA00022538"/>
    </source>
</evidence>
<dbReference type="Pfam" id="PF00999">
    <property type="entry name" value="Na_H_Exchanger"/>
    <property type="match status" value="1"/>
</dbReference>
<name>A0A8X7ZHP8_POPTO</name>
<dbReference type="Pfam" id="PF23259">
    <property type="entry name" value="CHX17_C"/>
    <property type="match status" value="1"/>
</dbReference>
<evidence type="ECO:0000259" key="12">
    <source>
        <dbReference type="Pfam" id="PF23256"/>
    </source>
</evidence>
<dbReference type="InterPro" id="IPR050794">
    <property type="entry name" value="CPA2_transporter"/>
</dbReference>
<evidence type="ECO:0000256" key="2">
    <source>
        <dbReference type="ARBA" id="ARBA00022448"/>
    </source>
</evidence>
<dbReference type="InterPro" id="IPR057291">
    <property type="entry name" value="CHX17_2nd"/>
</dbReference>
<dbReference type="Pfam" id="PF23256">
    <property type="entry name" value="CHX17_2nd"/>
    <property type="match status" value="1"/>
</dbReference>
<proteinExistence type="inferred from homology"/>
<dbReference type="GO" id="GO:1902600">
    <property type="term" value="P:proton transmembrane transport"/>
    <property type="evidence" value="ECO:0007669"/>
    <property type="project" value="InterPro"/>
</dbReference>
<feature type="transmembrane region" description="Helical" evidence="10">
    <location>
        <begin position="426"/>
        <end position="447"/>
    </location>
</feature>
<evidence type="ECO:0000256" key="10">
    <source>
        <dbReference type="SAM" id="Phobius"/>
    </source>
</evidence>
<comment type="similarity">
    <text evidence="9">Belongs to the monovalent cation:proton antiporter 2 (CPA2) transporter (TC 2.A.37) family. CHX (TC 2.A.37.4) subfamily.</text>
</comment>
<keyword evidence="8 10" id="KW-0472">Membrane</keyword>
<comment type="subcellular location">
    <subcellularLocation>
        <location evidence="1">Membrane</location>
        <topology evidence="1">Multi-pass membrane protein</topology>
    </subcellularLocation>
</comment>
<feature type="transmembrane region" description="Helical" evidence="10">
    <location>
        <begin position="281"/>
        <end position="302"/>
    </location>
</feature>
<gene>
    <name evidence="14" type="ORF">POTOM_025783</name>
</gene>
<dbReference type="PANTHER" id="PTHR32468">
    <property type="entry name" value="CATION/H + ANTIPORTER"/>
    <property type="match status" value="1"/>
</dbReference>
<dbReference type="Proteomes" id="UP000886885">
    <property type="component" value="Chromosome 6D"/>
</dbReference>
<keyword evidence="5" id="KW-0630">Potassium</keyword>
<dbReference type="InterPro" id="IPR006153">
    <property type="entry name" value="Cation/H_exchanger_TM"/>
</dbReference>
<evidence type="ECO:0000313" key="15">
    <source>
        <dbReference type="Proteomes" id="UP000886885"/>
    </source>
</evidence>
<feature type="transmembrane region" description="Helical" evidence="10">
    <location>
        <begin position="143"/>
        <end position="161"/>
    </location>
</feature>
<feature type="transmembrane region" description="Helical" evidence="10">
    <location>
        <begin position="366"/>
        <end position="384"/>
    </location>
</feature>
<keyword evidence="2" id="KW-0813">Transport</keyword>